<evidence type="ECO:0000313" key="2">
    <source>
        <dbReference type="EMBL" id="TNV77629.1"/>
    </source>
</evidence>
<accession>A0A8J8T0G8</accession>
<keyword evidence="3" id="KW-1185">Reference proteome</keyword>
<dbReference type="EMBL" id="RRYP01011592">
    <property type="protein sequence ID" value="TNV77629.1"/>
    <property type="molecule type" value="Genomic_DNA"/>
</dbReference>
<reference evidence="2" key="1">
    <citation type="submission" date="2019-06" db="EMBL/GenBank/DDBJ databases">
        <authorList>
            <person name="Zheng W."/>
        </authorList>
    </citation>
    <scope>NUCLEOTIDE SEQUENCE</scope>
    <source>
        <strain evidence="2">QDHG01</strain>
    </source>
</reference>
<proteinExistence type="predicted"/>
<protein>
    <submittedName>
        <fullName evidence="2">Uncharacterized protein</fullName>
    </submittedName>
</protein>
<comment type="caution">
    <text evidence="2">The sequence shown here is derived from an EMBL/GenBank/DDBJ whole genome shotgun (WGS) entry which is preliminary data.</text>
</comment>
<gene>
    <name evidence="2" type="ORF">FGO68_gene16266</name>
</gene>
<name>A0A8J8T0G8_HALGN</name>
<evidence type="ECO:0000313" key="3">
    <source>
        <dbReference type="Proteomes" id="UP000785679"/>
    </source>
</evidence>
<sequence>MTKQQSQRSRSPSIEAARKLVSPAKPSVRKSENTPLLKVRRVELTVVKEEQSNAGASRTSQGVGDLDPLYLESQQSPVTLLTQRFTAQLPPVLPIIQEEESADVATYSQPVGALSNNHCFHLNPAPNHHFDLDSASHLSQDDQNIPPPNDDIAPSPLIRFLIDFRELRLEHTERISQLAQMHFESTRQQIEALSSTVGEAIQRMQESKRIVMAQSKVREDGRAMVKKIGLPKR</sequence>
<feature type="compositionally biased region" description="Polar residues" evidence="1">
    <location>
        <begin position="1"/>
        <end position="12"/>
    </location>
</feature>
<evidence type="ECO:0000256" key="1">
    <source>
        <dbReference type="SAM" id="MobiDB-lite"/>
    </source>
</evidence>
<organism evidence="2 3">
    <name type="scientific">Halteria grandinella</name>
    <dbReference type="NCBI Taxonomy" id="5974"/>
    <lineage>
        <taxon>Eukaryota</taxon>
        <taxon>Sar</taxon>
        <taxon>Alveolata</taxon>
        <taxon>Ciliophora</taxon>
        <taxon>Intramacronucleata</taxon>
        <taxon>Spirotrichea</taxon>
        <taxon>Stichotrichia</taxon>
        <taxon>Sporadotrichida</taxon>
        <taxon>Halteriidae</taxon>
        <taxon>Halteria</taxon>
    </lineage>
</organism>
<feature type="region of interest" description="Disordered" evidence="1">
    <location>
        <begin position="1"/>
        <end position="35"/>
    </location>
</feature>
<dbReference type="AlphaFoldDB" id="A0A8J8T0G8"/>
<dbReference type="Proteomes" id="UP000785679">
    <property type="component" value="Unassembled WGS sequence"/>
</dbReference>